<protein>
    <submittedName>
        <fullName evidence="2">Amidohydrolase</fullName>
    </submittedName>
</protein>
<evidence type="ECO:0000259" key="1">
    <source>
        <dbReference type="Pfam" id="PF07969"/>
    </source>
</evidence>
<dbReference type="InterPro" id="IPR032466">
    <property type="entry name" value="Metal_Hydrolase"/>
</dbReference>
<dbReference type="Gene3D" id="2.30.40.10">
    <property type="entry name" value="Urease, subunit C, domain 1"/>
    <property type="match status" value="1"/>
</dbReference>
<dbReference type="Gene3D" id="3.10.310.70">
    <property type="match status" value="1"/>
</dbReference>
<keyword evidence="3" id="KW-1185">Reference proteome</keyword>
<dbReference type="InterPro" id="IPR011059">
    <property type="entry name" value="Metal-dep_hydrolase_composite"/>
</dbReference>
<dbReference type="InterPro" id="IPR033932">
    <property type="entry name" value="YtcJ-like"/>
</dbReference>
<proteinExistence type="predicted"/>
<reference evidence="2 3" key="1">
    <citation type="submission" date="2021-03" db="EMBL/GenBank/DDBJ databases">
        <title>novel species isolated from a fishpond in China.</title>
        <authorList>
            <person name="Lu H."/>
            <person name="Cai Z."/>
        </authorList>
    </citation>
    <scope>NUCLEOTIDE SEQUENCE [LARGE SCALE GENOMIC DNA]</scope>
    <source>
        <strain evidence="2 3">YJ13C</strain>
    </source>
</reference>
<evidence type="ECO:0000313" key="2">
    <source>
        <dbReference type="EMBL" id="MBN7815623.1"/>
    </source>
</evidence>
<name>A0ABS3CEU6_9BACT</name>
<dbReference type="Proteomes" id="UP000664480">
    <property type="component" value="Unassembled WGS sequence"/>
</dbReference>
<gene>
    <name evidence="2" type="ORF">J0A69_09295</name>
</gene>
<dbReference type="PANTHER" id="PTHR22642">
    <property type="entry name" value="IMIDAZOLONEPROPIONASE"/>
    <property type="match status" value="1"/>
</dbReference>
<organism evidence="2 3">
    <name type="scientific">Algoriphagus pacificus</name>
    <dbReference type="NCBI Taxonomy" id="2811234"/>
    <lineage>
        <taxon>Bacteria</taxon>
        <taxon>Pseudomonadati</taxon>
        <taxon>Bacteroidota</taxon>
        <taxon>Cytophagia</taxon>
        <taxon>Cytophagales</taxon>
        <taxon>Cyclobacteriaceae</taxon>
        <taxon>Algoriphagus</taxon>
    </lineage>
</organism>
<feature type="domain" description="Amidohydrolase 3" evidence="1">
    <location>
        <begin position="83"/>
        <end position="556"/>
    </location>
</feature>
<dbReference type="EMBL" id="JAFKCU010000002">
    <property type="protein sequence ID" value="MBN7815623.1"/>
    <property type="molecule type" value="Genomic_DNA"/>
</dbReference>
<dbReference type="PANTHER" id="PTHR22642:SF2">
    <property type="entry name" value="PROTEIN LONG AFTER FAR-RED 3"/>
    <property type="match status" value="1"/>
</dbReference>
<dbReference type="InterPro" id="IPR013108">
    <property type="entry name" value="Amidohydro_3"/>
</dbReference>
<sequence>MCIKTQYELKKYIKFCSFFALCALVLNFSCQEPKTLVDKIYFGGTVYTVNPEFEIAQALAIKDGKFVAVGSNDDISSKYEALETIDLEGKSVYPGFIDAHTHFFRYGEGLRVVDLVGAKSFEELIQRVKVYADANPDEAWILGRGWDQNLWEGQEFPNRELLDELFPDKPVILSRIDGHAALVNGKALSIGGITASTKLLGGSVLVENGKTTGVLVDNAIDLITDKIPATTEQQARKSLLDAQKNCFEVGLTSVVDAGLNRSTIDLFKKMYADSSLKMRIYAMVNPTKENMDYYFEQGIYQDDNLTIRSFKIYGDGALGSRGAALLKPYTDKPEEMGFLLSKPEEFLDLAEKMHAQGFQMNTHCIGDSANRTLLDIYAKVLKGKNDLRWRIEHAQVVNPDDVSKFAEYSVIPSVQPTHATSDMYWAEQRLGPERIKHAYIFKELLDQNGIIALGSDFPVEFINPLYGFHAAVARKDKNNWPDEGFQTENKLTREEALKGMTIWAAYANFEENLKGSIEAGKLADLVIMENDIMVEDSEKLRDLPIWATIIGGETVYQKAK</sequence>
<dbReference type="CDD" id="cd01300">
    <property type="entry name" value="YtcJ_like"/>
    <property type="match status" value="1"/>
</dbReference>
<dbReference type="SUPFAM" id="SSF51338">
    <property type="entry name" value="Composite domain of metallo-dependent hydrolases"/>
    <property type="match status" value="1"/>
</dbReference>
<comment type="caution">
    <text evidence="2">The sequence shown here is derived from an EMBL/GenBank/DDBJ whole genome shotgun (WGS) entry which is preliminary data.</text>
</comment>
<dbReference type="SUPFAM" id="SSF51556">
    <property type="entry name" value="Metallo-dependent hydrolases"/>
    <property type="match status" value="1"/>
</dbReference>
<dbReference type="Gene3D" id="3.20.20.140">
    <property type="entry name" value="Metal-dependent hydrolases"/>
    <property type="match status" value="1"/>
</dbReference>
<dbReference type="Pfam" id="PF07969">
    <property type="entry name" value="Amidohydro_3"/>
    <property type="match status" value="1"/>
</dbReference>
<evidence type="ECO:0000313" key="3">
    <source>
        <dbReference type="Proteomes" id="UP000664480"/>
    </source>
</evidence>
<accession>A0ABS3CEU6</accession>